<keyword evidence="3" id="KW-1003">Cell membrane</keyword>
<evidence type="ECO:0000313" key="11">
    <source>
        <dbReference type="Proteomes" id="UP000605201"/>
    </source>
</evidence>
<dbReference type="AlphaFoldDB" id="A0A8J6P204"/>
<dbReference type="InterPro" id="IPR042094">
    <property type="entry name" value="T2SS_GspF_sf"/>
</dbReference>
<keyword evidence="4" id="KW-0997">Cell inner membrane</keyword>
<dbReference type="Pfam" id="PF00482">
    <property type="entry name" value="T2SSF"/>
    <property type="match status" value="2"/>
</dbReference>
<comment type="subcellular location">
    <subcellularLocation>
        <location evidence="1">Cell inner membrane</location>
        <topology evidence="1">Multi-pass membrane protein</topology>
    </subcellularLocation>
</comment>
<comment type="caution">
    <text evidence="10">The sequence shown here is derived from an EMBL/GenBank/DDBJ whole genome shotgun (WGS) entry which is preliminary data.</text>
</comment>
<dbReference type="GO" id="GO:0005886">
    <property type="term" value="C:plasma membrane"/>
    <property type="evidence" value="ECO:0007669"/>
    <property type="project" value="UniProtKB-SubCell"/>
</dbReference>
<dbReference type="EMBL" id="JACNIG010000161">
    <property type="protein sequence ID" value="MBC8431642.1"/>
    <property type="molecule type" value="Genomic_DNA"/>
</dbReference>
<dbReference type="Proteomes" id="UP000605201">
    <property type="component" value="Unassembled WGS sequence"/>
</dbReference>
<evidence type="ECO:0000256" key="1">
    <source>
        <dbReference type="ARBA" id="ARBA00004429"/>
    </source>
</evidence>
<dbReference type="InterPro" id="IPR018076">
    <property type="entry name" value="T2SS_GspF_dom"/>
</dbReference>
<feature type="transmembrane region" description="Helical" evidence="8">
    <location>
        <begin position="348"/>
        <end position="369"/>
    </location>
</feature>
<evidence type="ECO:0000259" key="9">
    <source>
        <dbReference type="Pfam" id="PF00482"/>
    </source>
</evidence>
<name>A0A8J6P204_9BACT</name>
<dbReference type="GO" id="GO:0015628">
    <property type="term" value="P:protein secretion by the type II secretion system"/>
    <property type="evidence" value="ECO:0007669"/>
    <property type="project" value="TreeGrafter"/>
</dbReference>
<keyword evidence="7 8" id="KW-0472">Membrane</keyword>
<gene>
    <name evidence="10" type="ORF">H8D96_06950</name>
</gene>
<evidence type="ECO:0000256" key="4">
    <source>
        <dbReference type="ARBA" id="ARBA00022519"/>
    </source>
</evidence>
<feature type="domain" description="Type II secretion system protein GspF" evidence="9">
    <location>
        <begin position="245"/>
        <end position="367"/>
    </location>
</feature>
<dbReference type="FunFam" id="1.20.81.30:FF:000001">
    <property type="entry name" value="Type II secretion system protein F"/>
    <property type="match status" value="1"/>
</dbReference>
<comment type="similarity">
    <text evidence="2">Belongs to the GSP F family.</text>
</comment>
<reference evidence="10 11" key="1">
    <citation type="submission" date="2020-08" db="EMBL/GenBank/DDBJ databases">
        <title>Bridging the membrane lipid divide: bacteria of the FCB group superphylum have the potential to synthesize archaeal ether lipids.</title>
        <authorList>
            <person name="Villanueva L."/>
            <person name="Von Meijenfeldt F.A.B."/>
            <person name="Westbye A.B."/>
            <person name="Yadav S."/>
            <person name="Hopmans E.C."/>
            <person name="Dutilh B.E."/>
            <person name="Sinninghe Damste J.S."/>
        </authorList>
    </citation>
    <scope>NUCLEOTIDE SEQUENCE [LARGE SCALE GENOMIC DNA]</scope>
    <source>
        <strain evidence="10">NIOZ-UU17</strain>
    </source>
</reference>
<dbReference type="Gene3D" id="1.20.81.30">
    <property type="entry name" value="Type II secretion system (T2SS), domain F"/>
    <property type="match status" value="2"/>
</dbReference>
<protein>
    <submittedName>
        <fullName evidence="10">Type II secretion system F family protein</fullName>
    </submittedName>
</protein>
<dbReference type="PRINTS" id="PR00812">
    <property type="entry name" value="BCTERIALGSPF"/>
</dbReference>
<evidence type="ECO:0000256" key="7">
    <source>
        <dbReference type="ARBA" id="ARBA00023136"/>
    </source>
</evidence>
<dbReference type="PANTHER" id="PTHR30012">
    <property type="entry name" value="GENERAL SECRETION PATHWAY PROTEIN"/>
    <property type="match status" value="1"/>
</dbReference>
<evidence type="ECO:0000256" key="3">
    <source>
        <dbReference type="ARBA" id="ARBA00022475"/>
    </source>
</evidence>
<feature type="transmembrane region" description="Helical" evidence="8">
    <location>
        <begin position="194"/>
        <end position="213"/>
    </location>
</feature>
<evidence type="ECO:0000256" key="6">
    <source>
        <dbReference type="ARBA" id="ARBA00022989"/>
    </source>
</evidence>
<dbReference type="InterPro" id="IPR003004">
    <property type="entry name" value="GspF/PilC"/>
</dbReference>
<dbReference type="PANTHER" id="PTHR30012:SF0">
    <property type="entry name" value="TYPE II SECRETION SYSTEM PROTEIN F-RELATED"/>
    <property type="match status" value="1"/>
</dbReference>
<keyword evidence="5 8" id="KW-0812">Transmembrane</keyword>
<accession>A0A8J6P204</accession>
<evidence type="ECO:0000256" key="8">
    <source>
        <dbReference type="SAM" id="Phobius"/>
    </source>
</evidence>
<organism evidence="10 11">
    <name type="scientific">Candidatus Desulfatibia vada</name>
    <dbReference type="NCBI Taxonomy" id="2841696"/>
    <lineage>
        <taxon>Bacteria</taxon>
        <taxon>Pseudomonadati</taxon>
        <taxon>Thermodesulfobacteriota</taxon>
        <taxon>Desulfobacteria</taxon>
        <taxon>Desulfobacterales</taxon>
        <taxon>Desulfobacterales incertae sedis</taxon>
        <taxon>Candidatus Desulfatibia</taxon>
    </lineage>
</organism>
<evidence type="ECO:0000256" key="5">
    <source>
        <dbReference type="ARBA" id="ARBA00022692"/>
    </source>
</evidence>
<feature type="transmembrane region" description="Helical" evidence="8">
    <location>
        <begin position="141"/>
        <end position="164"/>
    </location>
</feature>
<evidence type="ECO:0000313" key="10">
    <source>
        <dbReference type="EMBL" id="MBC8431642.1"/>
    </source>
</evidence>
<proteinExistence type="inferred from homology"/>
<evidence type="ECO:0000256" key="2">
    <source>
        <dbReference type="ARBA" id="ARBA00005745"/>
    </source>
</evidence>
<feature type="domain" description="Type II secretion system protein GspF" evidence="9">
    <location>
        <begin position="42"/>
        <end position="165"/>
    </location>
</feature>
<sequence length="376" mass="41960">MAIVIKQKDSDPGAMLEPDAGQHGHIMRRFGKRITPGEITFFISQLALMLEIGTSLTNALQAAADQTKNPAFEAVIRSMKLDLEEGRQLSDAMSRHPQIFRSVFVSMVKAGETGGYLKGILERTVEMQEKRQALITQVQSTLMYPVVLCVLSTVVIIFVLAGILPKFAVLFEGKEHVLPFSTRFLMALSASLKLYWWVYLVSIAGLILALKFWKDSEHGQALIDRFLVGAPLLSRISNKIYTAQFLRTLGNLMESQVPLIEALKVTQDTFSNRHFRHFVAKVMSHVKQGGRFSQPFADNPYVMESVKQMVATGEEVGSLPKVMLRLAVFYDNEIEQELKKIASMIEPVALIVMGIVVGLIVSSVILPIFKLSHTIH</sequence>
<keyword evidence="6 8" id="KW-1133">Transmembrane helix</keyword>